<evidence type="ECO:0000256" key="1">
    <source>
        <dbReference type="ARBA" id="ARBA00004571"/>
    </source>
</evidence>
<reference evidence="15" key="2">
    <citation type="submission" date="2023-04" db="EMBL/GenBank/DDBJ databases">
        <title>Paracnuella aquatica gen. nov., sp. nov., a member of the family Chitinophagaceae isolated from a hot spring.</title>
        <authorList>
            <person name="Wang C."/>
        </authorList>
    </citation>
    <scope>NUCLEOTIDE SEQUENCE</scope>
    <source>
        <strain evidence="15">LB-8</strain>
    </source>
</reference>
<dbReference type="InterPro" id="IPR012910">
    <property type="entry name" value="Plug_dom"/>
</dbReference>
<evidence type="ECO:0000256" key="6">
    <source>
        <dbReference type="ARBA" id="ARBA00023077"/>
    </source>
</evidence>
<dbReference type="InterPro" id="IPR039426">
    <property type="entry name" value="TonB-dep_rcpt-like"/>
</dbReference>
<comment type="caution">
    <text evidence="15">The sequence shown here is derived from an EMBL/GenBank/DDBJ whole genome shotgun (WGS) entry which is preliminary data.</text>
</comment>
<dbReference type="Pfam" id="PF07715">
    <property type="entry name" value="Plug"/>
    <property type="match status" value="1"/>
</dbReference>
<feature type="chain" id="PRO_5040769835" evidence="12">
    <location>
        <begin position="21"/>
        <end position="652"/>
    </location>
</feature>
<feature type="domain" description="TonB-dependent receptor plug" evidence="14">
    <location>
        <begin position="49"/>
        <end position="158"/>
    </location>
</feature>
<evidence type="ECO:0000259" key="14">
    <source>
        <dbReference type="Pfam" id="PF07715"/>
    </source>
</evidence>
<keyword evidence="2 10" id="KW-0813">Transport</keyword>
<keyword evidence="9 10" id="KW-0998">Cell outer membrane</keyword>
<evidence type="ECO:0000256" key="4">
    <source>
        <dbReference type="ARBA" id="ARBA00022692"/>
    </source>
</evidence>
<evidence type="ECO:0000256" key="7">
    <source>
        <dbReference type="ARBA" id="ARBA00023136"/>
    </source>
</evidence>
<accession>A0A9X2XPH2</accession>
<evidence type="ECO:0000256" key="9">
    <source>
        <dbReference type="ARBA" id="ARBA00023237"/>
    </source>
</evidence>
<evidence type="ECO:0000256" key="3">
    <source>
        <dbReference type="ARBA" id="ARBA00022452"/>
    </source>
</evidence>
<keyword evidence="6 11" id="KW-0798">TonB box</keyword>
<keyword evidence="7 10" id="KW-0472">Membrane</keyword>
<dbReference type="Proteomes" id="UP001155483">
    <property type="component" value="Unassembled WGS sequence"/>
</dbReference>
<comment type="subcellular location">
    <subcellularLocation>
        <location evidence="1 10">Cell outer membrane</location>
        <topology evidence="1 10">Multi-pass membrane protein</topology>
    </subcellularLocation>
</comment>
<name>A0A9X2XPH2_9BACT</name>
<dbReference type="Pfam" id="PF00593">
    <property type="entry name" value="TonB_dep_Rec_b-barrel"/>
    <property type="match status" value="1"/>
</dbReference>
<dbReference type="SUPFAM" id="SSF56935">
    <property type="entry name" value="Porins"/>
    <property type="match status" value="1"/>
</dbReference>
<dbReference type="PANTHER" id="PTHR30069:SF29">
    <property type="entry name" value="HEMOGLOBIN AND HEMOGLOBIN-HAPTOGLOBIN-BINDING PROTEIN 1-RELATED"/>
    <property type="match status" value="1"/>
</dbReference>
<proteinExistence type="inferred from homology"/>
<dbReference type="Gene3D" id="2.40.170.20">
    <property type="entry name" value="TonB-dependent receptor, beta-barrel domain"/>
    <property type="match status" value="1"/>
</dbReference>
<protein>
    <submittedName>
        <fullName evidence="15">TonB-dependent receptor</fullName>
    </submittedName>
</protein>
<evidence type="ECO:0000259" key="13">
    <source>
        <dbReference type="Pfam" id="PF00593"/>
    </source>
</evidence>
<keyword evidence="16" id="KW-1185">Reference proteome</keyword>
<evidence type="ECO:0000313" key="16">
    <source>
        <dbReference type="Proteomes" id="UP001155483"/>
    </source>
</evidence>
<feature type="domain" description="TonB-dependent receptor-like beta-barrel" evidence="13">
    <location>
        <begin position="216"/>
        <end position="626"/>
    </location>
</feature>
<evidence type="ECO:0000256" key="11">
    <source>
        <dbReference type="RuleBase" id="RU003357"/>
    </source>
</evidence>
<keyword evidence="5 12" id="KW-0732">Signal</keyword>
<evidence type="ECO:0000256" key="10">
    <source>
        <dbReference type="PROSITE-ProRule" id="PRU01360"/>
    </source>
</evidence>
<dbReference type="RefSeq" id="WP_279298762.1">
    <property type="nucleotide sequence ID" value="NZ_JAOTIF010000019.1"/>
</dbReference>
<sequence length="652" mass="72553">MRKKNAIIVAAIIGSNIAQAQTESQAGLQDTAKSLNEIVVTANKFPQKQSTTGKVITVINKEQIEKSSGRTVAQLLNEQAGLTINGALNNLGSAQTVFMRGASAGRTLILIDGMPVYDPSLINSEFDLNLLSLNTVERIEICRGAQSTLYGSDAVAGVINIITVKQDISKPLGVKATAVGGNLGLFRGNVQAYGKTGRFIYNARYARLSSNGFSSAYDSTGKGNFENDGYKGNVAQASVQFAASEALTFRTFAQLSQNKTDLDASSFTDERDFTVKNNNKMAGAGFRFNKNNITLVGNYQYSQIDRNFLNDSLYQDSYEKYATNDYFGKSQFVELYATIPLSGRFRLLQGADYRLSSMNSSYLSMSSFGSYSGTANDSSHSQASLYASLFYGSINERLNVELGGRLNVHSRYGSNQTFTFNPSYQVCEHFRMFGSIASAFKAPTLFQLNYNSSIGKEVLRPEESTTYEVGVQQLHSKVQSRLVFFHRNVNNGIDFNNNDYYYFNFLKQKVNGIELETRVQPVQNLNITANYTFLDGEETTQSRETFNDSTYQYLLRRPKHNINLTAGYSFENSLYVSLSGKYVSKRFDVGGYKTNDVSLDSYFLLNAYAEFKPKSWLKVFADAQNITDKKFFDVWGYNSIPFTVQAGLTVEF</sequence>
<keyword evidence="3 10" id="KW-1134">Transmembrane beta strand</keyword>
<evidence type="ECO:0000256" key="8">
    <source>
        <dbReference type="ARBA" id="ARBA00023170"/>
    </source>
</evidence>
<dbReference type="GO" id="GO:0015344">
    <property type="term" value="F:siderophore uptake transmembrane transporter activity"/>
    <property type="evidence" value="ECO:0007669"/>
    <property type="project" value="TreeGrafter"/>
</dbReference>
<evidence type="ECO:0000313" key="15">
    <source>
        <dbReference type="EMBL" id="MCU7551323.1"/>
    </source>
</evidence>
<dbReference type="Gene3D" id="2.170.130.10">
    <property type="entry name" value="TonB-dependent receptor, plug domain"/>
    <property type="match status" value="1"/>
</dbReference>
<dbReference type="CDD" id="cd01347">
    <property type="entry name" value="ligand_gated_channel"/>
    <property type="match status" value="1"/>
</dbReference>
<dbReference type="InterPro" id="IPR036942">
    <property type="entry name" value="Beta-barrel_TonB_sf"/>
</dbReference>
<dbReference type="AlphaFoldDB" id="A0A9X2XPH2"/>
<dbReference type="InterPro" id="IPR037066">
    <property type="entry name" value="Plug_dom_sf"/>
</dbReference>
<evidence type="ECO:0000256" key="5">
    <source>
        <dbReference type="ARBA" id="ARBA00022729"/>
    </source>
</evidence>
<dbReference type="GO" id="GO:0044718">
    <property type="term" value="P:siderophore transmembrane transport"/>
    <property type="evidence" value="ECO:0007669"/>
    <property type="project" value="TreeGrafter"/>
</dbReference>
<dbReference type="PROSITE" id="PS52016">
    <property type="entry name" value="TONB_DEPENDENT_REC_3"/>
    <property type="match status" value="1"/>
</dbReference>
<keyword evidence="4 10" id="KW-0812">Transmembrane</keyword>
<organism evidence="15 16">
    <name type="scientific">Paraflavisolibacter caeni</name>
    <dbReference type="NCBI Taxonomy" id="2982496"/>
    <lineage>
        <taxon>Bacteria</taxon>
        <taxon>Pseudomonadati</taxon>
        <taxon>Bacteroidota</taxon>
        <taxon>Chitinophagia</taxon>
        <taxon>Chitinophagales</taxon>
        <taxon>Chitinophagaceae</taxon>
        <taxon>Paraflavisolibacter</taxon>
    </lineage>
</organism>
<evidence type="ECO:0000256" key="2">
    <source>
        <dbReference type="ARBA" id="ARBA00022448"/>
    </source>
</evidence>
<evidence type="ECO:0000256" key="12">
    <source>
        <dbReference type="SAM" id="SignalP"/>
    </source>
</evidence>
<feature type="signal peptide" evidence="12">
    <location>
        <begin position="1"/>
        <end position="20"/>
    </location>
</feature>
<dbReference type="EMBL" id="JAOTIF010000019">
    <property type="protein sequence ID" value="MCU7551323.1"/>
    <property type="molecule type" value="Genomic_DNA"/>
</dbReference>
<dbReference type="GO" id="GO:0009279">
    <property type="term" value="C:cell outer membrane"/>
    <property type="evidence" value="ECO:0007669"/>
    <property type="project" value="UniProtKB-SubCell"/>
</dbReference>
<keyword evidence="8 15" id="KW-0675">Receptor</keyword>
<gene>
    <name evidence="15" type="ORF">OCK74_19530</name>
</gene>
<dbReference type="PANTHER" id="PTHR30069">
    <property type="entry name" value="TONB-DEPENDENT OUTER MEMBRANE RECEPTOR"/>
    <property type="match status" value="1"/>
</dbReference>
<dbReference type="InterPro" id="IPR000531">
    <property type="entry name" value="Beta-barrel_TonB"/>
</dbReference>
<reference evidence="15" key="1">
    <citation type="submission" date="2022-09" db="EMBL/GenBank/DDBJ databases">
        <authorList>
            <person name="Yuan C."/>
            <person name="Ke Z."/>
        </authorList>
    </citation>
    <scope>NUCLEOTIDE SEQUENCE</scope>
    <source>
        <strain evidence="15">LB-8</strain>
    </source>
</reference>
<comment type="similarity">
    <text evidence="10 11">Belongs to the TonB-dependent receptor family.</text>
</comment>